<name>A0A392Q084_9FABA</name>
<evidence type="ECO:0000313" key="2">
    <source>
        <dbReference type="Proteomes" id="UP000265520"/>
    </source>
</evidence>
<keyword evidence="2" id="KW-1185">Reference proteome</keyword>
<reference evidence="1 2" key="1">
    <citation type="journal article" date="2018" name="Front. Plant Sci.">
        <title>Red Clover (Trifolium pratense) and Zigzag Clover (T. medium) - A Picture of Genomic Similarities and Differences.</title>
        <authorList>
            <person name="Dluhosova J."/>
            <person name="Istvanek J."/>
            <person name="Nedelnik J."/>
            <person name="Repkova J."/>
        </authorList>
    </citation>
    <scope>NUCLEOTIDE SEQUENCE [LARGE SCALE GENOMIC DNA]</scope>
    <source>
        <strain evidence="2">cv. 10/8</strain>
        <tissue evidence="1">Leaf</tissue>
    </source>
</reference>
<evidence type="ECO:0000313" key="1">
    <source>
        <dbReference type="EMBL" id="MCI17488.1"/>
    </source>
</evidence>
<organism evidence="1 2">
    <name type="scientific">Trifolium medium</name>
    <dbReference type="NCBI Taxonomy" id="97028"/>
    <lineage>
        <taxon>Eukaryota</taxon>
        <taxon>Viridiplantae</taxon>
        <taxon>Streptophyta</taxon>
        <taxon>Embryophyta</taxon>
        <taxon>Tracheophyta</taxon>
        <taxon>Spermatophyta</taxon>
        <taxon>Magnoliopsida</taxon>
        <taxon>eudicotyledons</taxon>
        <taxon>Gunneridae</taxon>
        <taxon>Pentapetalae</taxon>
        <taxon>rosids</taxon>
        <taxon>fabids</taxon>
        <taxon>Fabales</taxon>
        <taxon>Fabaceae</taxon>
        <taxon>Papilionoideae</taxon>
        <taxon>50 kb inversion clade</taxon>
        <taxon>NPAAA clade</taxon>
        <taxon>Hologalegina</taxon>
        <taxon>IRL clade</taxon>
        <taxon>Trifolieae</taxon>
        <taxon>Trifolium</taxon>
    </lineage>
</organism>
<feature type="non-terminal residue" evidence="1">
    <location>
        <position position="106"/>
    </location>
</feature>
<comment type="caution">
    <text evidence="1">The sequence shown here is derived from an EMBL/GenBank/DDBJ whole genome shotgun (WGS) entry which is preliminary data.</text>
</comment>
<dbReference type="Proteomes" id="UP000265520">
    <property type="component" value="Unassembled WGS sequence"/>
</dbReference>
<sequence length="106" mass="12111">MLVRRAVELNRFKPFLVGREEAPIFILQYADDTLCIGETTVDNLWALKAILRGFEMASGLKVNFSKSCLAGVNVSDEFFDMATYFLNCRRHSYLVLHFVVEPRTSS</sequence>
<proteinExistence type="predicted"/>
<protein>
    <submittedName>
        <fullName evidence="1">F-box protein</fullName>
    </submittedName>
</protein>
<dbReference type="AlphaFoldDB" id="A0A392Q084"/>
<accession>A0A392Q084</accession>
<dbReference type="EMBL" id="LXQA010105670">
    <property type="protein sequence ID" value="MCI17488.1"/>
    <property type="molecule type" value="Genomic_DNA"/>
</dbReference>